<organism evidence="2 3">
    <name type="scientific">Methylovulum psychrotolerans</name>
    <dbReference type="NCBI Taxonomy" id="1704499"/>
    <lineage>
        <taxon>Bacteria</taxon>
        <taxon>Pseudomonadati</taxon>
        <taxon>Pseudomonadota</taxon>
        <taxon>Gammaproteobacteria</taxon>
        <taxon>Methylococcales</taxon>
        <taxon>Methylococcaceae</taxon>
        <taxon>Methylovulum</taxon>
    </lineage>
</organism>
<evidence type="ECO:0008006" key="4">
    <source>
        <dbReference type="Google" id="ProtNLM"/>
    </source>
</evidence>
<feature type="transmembrane region" description="Helical" evidence="1">
    <location>
        <begin position="86"/>
        <end position="107"/>
    </location>
</feature>
<evidence type="ECO:0000313" key="3">
    <source>
        <dbReference type="Proteomes" id="UP000237423"/>
    </source>
</evidence>
<protein>
    <recommendedName>
        <fullName evidence="4">Yip1 domain-containing protein</fullName>
    </recommendedName>
</protein>
<evidence type="ECO:0000313" key="2">
    <source>
        <dbReference type="EMBL" id="POZ52495.1"/>
    </source>
</evidence>
<feature type="transmembrane region" description="Helical" evidence="1">
    <location>
        <begin position="53"/>
        <end position="74"/>
    </location>
</feature>
<keyword evidence="1" id="KW-1133">Transmembrane helix</keyword>
<sequence>MFDIVKRLFEICLFKKGPQDLPYRLSVLKMAVAANMLVSFLMLHMDKGGVRSVLQTVVGIALEVFFAGLCLYSFGKLARFWQTASALLGTDALLSFFALPVMATLILQQGGVAVFLVMVAIIIWHWAVVGHILRHALDKHISFSLGLALLYLVASYKVMALLFPELPSVN</sequence>
<feature type="transmembrane region" description="Helical" evidence="1">
    <location>
        <begin position="113"/>
        <end position="133"/>
    </location>
</feature>
<keyword evidence="1" id="KW-0812">Transmembrane</keyword>
<name>A0A2S5CNV4_9GAMM</name>
<dbReference type="Proteomes" id="UP000237423">
    <property type="component" value="Unassembled WGS sequence"/>
</dbReference>
<feature type="transmembrane region" description="Helical" evidence="1">
    <location>
        <begin position="21"/>
        <end position="41"/>
    </location>
</feature>
<dbReference type="RefSeq" id="WP_103974121.1">
    <property type="nucleotide sequence ID" value="NZ_PGFZ01000003.1"/>
</dbReference>
<feature type="transmembrane region" description="Helical" evidence="1">
    <location>
        <begin position="145"/>
        <end position="163"/>
    </location>
</feature>
<dbReference type="AlphaFoldDB" id="A0A2S5CNV4"/>
<evidence type="ECO:0000256" key="1">
    <source>
        <dbReference type="SAM" id="Phobius"/>
    </source>
</evidence>
<reference evidence="2 3" key="1">
    <citation type="submission" date="2017-11" db="EMBL/GenBank/DDBJ databases">
        <title>Draft Genome Sequence of Methylobacter psychrotolerans Sph1T, an Obligate Methanotroph from Low-Temperature Environments.</title>
        <authorList>
            <person name="Oshkin I.Y."/>
            <person name="Miroshnikov K."/>
            <person name="Belova S.E."/>
            <person name="Korzhenkov A."/>
            <person name="Toshchakov S.V."/>
            <person name="Dedysh S.N."/>
        </authorList>
    </citation>
    <scope>NUCLEOTIDE SEQUENCE [LARGE SCALE GENOMIC DNA]</scope>
    <source>
        <strain evidence="2 3">Sph1</strain>
    </source>
</reference>
<comment type="caution">
    <text evidence="2">The sequence shown here is derived from an EMBL/GenBank/DDBJ whole genome shotgun (WGS) entry which is preliminary data.</text>
</comment>
<keyword evidence="1" id="KW-0472">Membrane</keyword>
<accession>A0A2S5CNV4</accession>
<gene>
    <name evidence="2" type="ORF">AADEFJLK_01977</name>
</gene>
<dbReference type="EMBL" id="PGFZ01000003">
    <property type="protein sequence ID" value="POZ52495.1"/>
    <property type="molecule type" value="Genomic_DNA"/>
</dbReference>
<proteinExistence type="predicted"/>